<evidence type="ECO:0000313" key="2">
    <source>
        <dbReference type="EMBL" id="KAJ8894247.1"/>
    </source>
</evidence>
<organism evidence="2 3">
    <name type="scientific">Dryococelus australis</name>
    <dbReference type="NCBI Taxonomy" id="614101"/>
    <lineage>
        <taxon>Eukaryota</taxon>
        <taxon>Metazoa</taxon>
        <taxon>Ecdysozoa</taxon>
        <taxon>Arthropoda</taxon>
        <taxon>Hexapoda</taxon>
        <taxon>Insecta</taxon>
        <taxon>Pterygota</taxon>
        <taxon>Neoptera</taxon>
        <taxon>Polyneoptera</taxon>
        <taxon>Phasmatodea</taxon>
        <taxon>Verophasmatodea</taxon>
        <taxon>Anareolatae</taxon>
        <taxon>Phasmatidae</taxon>
        <taxon>Eurycanthinae</taxon>
        <taxon>Dryococelus</taxon>
    </lineage>
</organism>
<comment type="caution">
    <text evidence="2">The sequence shown here is derived from an EMBL/GenBank/DDBJ whole genome shotgun (WGS) entry which is preliminary data.</text>
</comment>
<feature type="compositionally biased region" description="Basic and acidic residues" evidence="1">
    <location>
        <begin position="57"/>
        <end position="81"/>
    </location>
</feature>
<sequence>MIRNGRMSLAWLTAGHTPPLDRCPSYSNALPLPTEVTSVQGPRVGMQEHEEIGRIDRAGRRKGNSEGKKEIQEGHHWRGMTEQEGGVTSSKMVTVAPWHRRLQSGAGMEQRRNERAGETGYPRGNPSTSDIVQHDDSHMRKSESDPVGDCARFAMVGGEQTNRSATAFPNGKGGAAGVGSGRSRCGAVLQGQHRPGEPSYPRPTCARSSLTLVAAADWRVPASKGGGNGRSPRKPADSHLRKSGGPAGDSTRFALVGGERANRSATVAPGKSY</sequence>
<protein>
    <submittedName>
        <fullName evidence="2">Uncharacterized protein</fullName>
    </submittedName>
</protein>
<feature type="compositionally biased region" description="Basic and acidic residues" evidence="1">
    <location>
        <begin position="132"/>
        <end position="144"/>
    </location>
</feature>
<proteinExistence type="predicted"/>
<dbReference type="EMBL" id="JARBHB010000002">
    <property type="protein sequence ID" value="KAJ8894247.1"/>
    <property type="molecule type" value="Genomic_DNA"/>
</dbReference>
<evidence type="ECO:0000313" key="3">
    <source>
        <dbReference type="Proteomes" id="UP001159363"/>
    </source>
</evidence>
<reference evidence="2 3" key="1">
    <citation type="submission" date="2023-02" db="EMBL/GenBank/DDBJ databases">
        <title>LHISI_Scaffold_Assembly.</title>
        <authorList>
            <person name="Stuart O.P."/>
            <person name="Cleave R."/>
            <person name="Magrath M.J.L."/>
            <person name="Mikheyev A.S."/>
        </authorList>
    </citation>
    <scope>NUCLEOTIDE SEQUENCE [LARGE SCALE GENOMIC DNA]</scope>
    <source>
        <strain evidence="2">Daus_M_001</strain>
        <tissue evidence="2">Leg muscle</tissue>
    </source>
</reference>
<gene>
    <name evidence="2" type="ORF">PR048_006859</name>
</gene>
<keyword evidence="3" id="KW-1185">Reference proteome</keyword>
<name>A0ABQ9ICQ4_9NEOP</name>
<accession>A0ABQ9ICQ4</accession>
<feature type="region of interest" description="Disordered" evidence="1">
    <location>
        <begin position="57"/>
        <end position="146"/>
    </location>
</feature>
<evidence type="ECO:0000256" key="1">
    <source>
        <dbReference type="SAM" id="MobiDB-lite"/>
    </source>
</evidence>
<dbReference type="Proteomes" id="UP001159363">
    <property type="component" value="Chromosome 2"/>
</dbReference>
<feature type="region of interest" description="Disordered" evidence="1">
    <location>
        <begin position="218"/>
        <end position="273"/>
    </location>
</feature>